<evidence type="ECO:0000256" key="1">
    <source>
        <dbReference type="SAM" id="MobiDB-lite"/>
    </source>
</evidence>
<dbReference type="EMBL" id="JQIM01000010">
    <property type="protein sequence ID" value="KGX08526.1"/>
    <property type="molecule type" value="Genomic_DNA"/>
</dbReference>
<feature type="region of interest" description="Disordered" evidence="1">
    <location>
        <begin position="16"/>
        <end position="36"/>
    </location>
</feature>
<comment type="caution">
    <text evidence="2">The sequence shown here is derived from an EMBL/GenBank/DDBJ whole genome shotgun (WGS) entry which is preliminary data.</text>
</comment>
<evidence type="ECO:0000313" key="3">
    <source>
        <dbReference type="Proteomes" id="UP000030475"/>
    </source>
</evidence>
<evidence type="ECO:0000313" key="2">
    <source>
        <dbReference type="EMBL" id="KGX08526.1"/>
    </source>
</evidence>
<reference evidence="2 3" key="1">
    <citation type="submission" date="2014-08" db="EMBL/GenBank/DDBJ databases">
        <authorList>
            <person name="Bunnell A."/>
            <person name="Chain P.S."/>
            <person name="Chertkov O."/>
            <person name="Currie B.J."/>
            <person name="Daligault H.E."/>
            <person name="Davenport K.W."/>
            <person name="Davis C."/>
            <person name="Gleasner C.D."/>
            <person name="Johnson S.L."/>
            <person name="Kaestli M."/>
            <person name="Koren S."/>
            <person name="Kunde Y.A."/>
            <person name="Mayo M."/>
            <person name="McMurry K.K."/>
            <person name="Price E.P."/>
            <person name="Reitenga K.G."/>
            <person name="Robison R."/>
            <person name="Rosovitz M.J."/>
            <person name="Sarovich D.S."/>
            <person name="Teshima H."/>
        </authorList>
    </citation>
    <scope>NUCLEOTIDE SEQUENCE [LARGE SCALE GENOMIC DNA]</scope>
    <source>
        <strain evidence="2 3">MSHR44</strain>
    </source>
</reference>
<gene>
    <name evidence="2" type="ORF">Y036_882</name>
</gene>
<organism evidence="2 3">
    <name type="scientific">Burkholderia pseudomallei</name>
    <name type="common">Pseudomonas pseudomallei</name>
    <dbReference type="NCBI Taxonomy" id="28450"/>
    <lineage>
        <taxon>Bacteria</taxon>
        <taxon>Pseudomonadati</taxon>
        <taxon>Pseudomonadota</taxon>
        <taxon>Betaproteobacteria</taxon>
        <taxon>Burkholderiales</taxon>
        <taxon>Burkholderiaceae</taxon>
        <taxon>Burkholderia</taxon>
        <taxon>pseudomallei group</taxon>
    </lineage>
</organism>
<proteinExistence type="predicted"/>
<name>A0AA40MCA5_BURPE</name>
<feature type="region of interest" description="Disordered" evidence="1">
    <location>
        <begin position="263"/>
        <end position="306"/>
    </location>
</feature>
<sequence>MPHASATVAPALLRGMPSRPLACGRRPRGSECDGRSLSRRWACTHARRMAIARRGSTEQRRVFDPIGSERPSRKSTKRRSTSAHGWPPVCSRRCRRYLPAPPALPLPLPPPMRDARRRIVSGGPDGRARLSPCRPVRYANRDVTRRIVIHDFAAHTLAHARASIEARIESGQFDRRGAQPRRQATRIQRVLRRRFRFAPAHDGRRDAGTQRLTSARAVKRIARVDPYRKVGAKGGREAASHRCRTTCLRDCATALHSTSAGIALARRARSPQGQRQRPRRADERRAARCGGDPSRREMHGMRMGRL</sequence>
<accession>A0AA40MCA5</accession>
<protein>
    <submittedName>
        <fullName evidence="2">Uncharacterized protein</fullName>
    </submittedName>
</protein>
<dbReference type="Proteomes" id="UP000030475">
    <property type="component" value="Unassembled WGS sequence"/>
</dbReference>
<dbReference type="AlphaFoldDB" id="A0AA40MCA5"/>
<feature type="region of interest" description="Disordered" evidence="1">
    <location>
        <begin position="53"/>
        <end position="87"/>
    </location>
</feature>